<dbReference type="HOGENOM" id="CLU_175751_0_0_1"/>
<evidence type="ECO:0000313" key="1">
    <source>
        <dbReference type="EMBL" id="EPS96420.1"/>
    </source>
</evidence>
<evidence type="ECO:0000313" key="2">
    <source>
        <dbReference type="Proteomes" id="UP000015241"/>
    </source>
</evidence>
<sequence>PGVQAYAQKVKQAVMAAHDSIIGAFVKQTRDASCRRRPAPFASGDLVYVSTKNISLPKGLARKLVPKYIGPYHI</sequence>
<dbReference type="OrthoDB" id="3227343at2759"/>
<dbReference type="AlphaFoldDB" id="S8F3T7"/>
<dbReference type="EMBL" id="KE504188">
    <property type="protein sequence ID" value="EPS96420.1"/>
    <property type="molecule type" value="Genomic_DNA"/>
</dbReference>
<feature type="non-terminal residue" evidence="1">
    <location>
        <position position="74"/>
    </location>
</feature>
<organism evidence="1 2">
    <name type="scientific">Fomitopsis schrenkii</name>
    <name type="common">Brown rot fungus</name>
    <dbReference type="NCBI Taxonomy" id="2126942"/>
    <lineage>
        <taxon>Eukaryota</taxon>
        <taxon>Fungi</taxon>
        <taxon>Dikarya</taxon>
        <taxon>Basidiomycota</taxon>
        <taxon>Agaricomycotina</taxon>
        <taxon>Agaricomycetes</taxon>
        <taxon>Polyporales</taxon>
        <taxon>Fomitopsis</taxon>
    </lineage>
</organism>
<dbReference type="STRING" id="743788.S8F3T7"/>
<gene>
    <name evidence="1" type="ORF">FOMPIDRAFT_1082275</name>
</gene>
<proteinExistence type="predicted"/>
<accession>S8F3T7</accession>
<protein>
    <recommendedName>
        <fullName evidence="3">Integrase zinc-binding domain-containing protein</fullName>
    </recommendedName>
</protein>
<reference evidence="1 2" key="1">
    <citation type="journal article" date="2012" name="Science">
        <title>The Paleozoic origin of enzymatic lignin decomposition reconstructed from 31 fungal genomes.</title>
        <authorList>
            <person name="Floudas D."/>
            <person name="Binder M."/>
            <person name="Riley R."/>
            <person name="Barry K."/>
            <person name="Blanchette R.A."/>
            <person name="Henrissat B."/>
            <person name="Martinez A.T."/>
            <person name="Otillar R."/>
            <person name="Spatafora J.W."/>
            <person name="Yadav J.S."/>
            <person name="Aerts A."/>
            <person name="Benoit I."/>
            <person name="Boyd A."/>
            <person name="Carlson A."/>
            <person name="Copeland A."/>
            <person name="Coutinho P.M."/>
            <person name="de Vries R.P."/>
            <person name="Ferreira P."/>
            <person name="Findley K."/>
            <person name="Foster B."/>
            <person name="Gaskell J."/>
            <person name="Glotzer D."/>
            <person name="Gorecki P."/>
            <person name="Heitman J."/>
            <person name="Hesse C."/>
            <person name="Hori C."/>
            <person name="Igarashi K."/>
            <person name="Jurgens J.A."/>
            <person name="Kallen N."/>
            <person name="Kersten P."/>
            <person name="Kohler A."/>
            <person name="Kuees U."/>
            <person name="Kumar T.K.A."/>
            <person name="Kuo A."/>
            <person name="LaButti K."/>
            <person name="Larrondo L.F."/>
            <person name="Lindquist E."/>
            <person name="Ling A."/>
            <person name="Lombard V."/>
            <person name="Lucas S."/>
            <person name="Lundell T."/>
            <person name="Martin R."/>
            <person name="McLaughlin D.J."/>
            <person name="Morgenstern I."/>
            <person name="Morin E."/>
            <person name="Murat C."/>
            <person name="Nagy L.G."/>
            <person name="Nolan M."/>
            <person name="Ohm R.A."/>
            <person name="Patyshakuliyeva A."/>
            <person name="Rokas A."/>
            <person name="Ruiz-Duenas F.J."/>
            <person name="Sabat G."/>
            <person name="Salamov A."/>
            <person name="Samejima M."/>
            <person name="Schmutz J."/>
            <person name="Slot J.C."/>
            <person name="St John F."/>
            <person name="Stenlid J."/>
            <person name="Sun H."/>
            <person name="Sun S."/>
            <person name="Syed K."/>
            <person name="Tsang A."/>
            <person name="Wiebenga A."/>
            <person name="Young D."/>
            <person name="Pisabarro A."/>
            <person name="Eastwood D.C."/>
            <person name="Martin F."/>
            <person name="Cullen D."/>
            <person name="Grigoriev I.V."/>
            <person name="Hibbett D.S."/>
        </authorList>
    </citation>
    <scope>NUCLEOTIDE SEQUENCE</scope>
    <source>
        <strain evidence="2">FP-58527</strain>
    </source>
</reference>
<feature type="non-terminal residue" evidence="1">
    <location>
        <position position="1"/>
    </location>
</feature>
<name>S8F3T7_FOMSC</name>
<dbReference type="Proteomes" id="UP000015241">
    <property type="component" value="Unassembled WGS sequence"/>
</dbReference>
<keyword evidence="2" id="KW-1185">Reference proteome</keyword>
<evidence type="ECO:0008006" key="3">
    <source>
        <dbReference type="Google" id="ProtNLM"/>
    </source>
</evidence>
<dbReference type="InParanoid" id="S8F3T7"/>